<organism evidence="10 11">
    <name type="scientific">Streptomyces malaysiensis</name>
    <dbReference type="NCBI Taxonomy" id="92644"/>
    <lineage>
        <taxon>Bacteria</taxon>
        <taxon>Bacillati</taxon>
        <taxon>Actinomycetota</taxon>
        <taxon>Actinomycetes</taxon>
        <taxon>Kitasatosporales</taxon>
        <taxon>Streptomycetaceae</taxon>
        <taxon>Streptomyces</taxon>
        <taxon>Streptomyces violaceusniger group</taxon>
    </lineage>
</organism>
<feature type="binding site" evidence="7">
    <location>
        <position position="447"/>
    </location>
    <ligand>
        <name>3-phosphoshikimate</name>
        <dbReference type="ChEBI" id="CHEBI:145989"/>
    </ligand>
</feature>
<evidence type="ECO:0000256" key="3">
    <source>
        <dbReference type="ARBA" id="ARBA00022605"/>
    </source>
</evidence>
<dbReference type="PANTHER" id="PTHR21090:SF5">
    <property type="entry name" value="PENTAFUNCTIONAL AROM POLYPEPTIDE"/>
    <property type="match status" value="1"/>
</dbReference>
<evidence type="ECO:0000256" key="1">
    <source>
        <dbReference type="ARBA" id="ARBA00004811"/>
    </source>
</evidence>
<comment type="caution">
    <text evidence="7">Lacks conserved residue(s) required for the propagation of feature annotation.</text>
</comment>
<comment type="similarity">
    <text evidence="2 7">Belongs to the EPSP synthase family.</text>
</comment>
<dbReference type="AlphaFoldDB" id="A0A2J7Z251"/>
<dbReference type="GO" id="GO:0003866">
    <property type="term" value="F:3-phosphoshikimate 1-carboxyvinyltransferase activity"/>
    <property type="evidence" value="ECO:0007669"/>
    <property type="project" value="UniProtKB-UniRule"/>
</dbReference>
<evidence type="ECO:0000313" key="11">
    <source>
        <dbReference type="Proteomes" id="UP000236520"/>
    </source>
</evidence>
<dbReference type="PROSITE" id="PS00885">
    <property type="entry name" value="EPSP_SYNTHASE_2"/>
    <property type="match status" value="1"/>
</dbReference>
<feature type="binding site" evidence="7">
    <location>
        <position position="137"/>
    </location>
    <ligand>
        <name>3-phosphoshikimate</name>
        <dbReference type="ChEBI" id="CHEBI:145989"/>
    </ligand>
</feature>
<dbReference type="HAMAP" id="MF_00210">
    <property type="entry name" value="EPSP_synth"/>
    <property type="match status" value="1"/>
</dbReference>
<comment type="caution">
    <text evidence="10">The sequence shown here is derived from an EMBL/GenBank/DDBJ whole genome shotgun (WGS) entry which is preliminary data.</text>
</comment>
<feature type="active site" description="Proton acceptor" evidence="7">
    <location>
        <position position="424"/>
    </location>
</feature>
<evidence type="ECO:0000256" key="5">
    <source>
        <dbReference type="ARBA" id="ARBA00023141"/>
    </source>
</evidence>
<comment type="catalytic activity">
    <reaction evidence="6">
        <text>3-phosphoshikimate + phosphoenolpyruvate = 5-O-(1-carboxyvinyl)-3-phosphoshikimate + phosphate</text>
        <dbReference type="Rhea" id="RHEA:21256"/>
        <dbReference type="ChEBI" id="CHEBI:43474"/>
        <dbReference type="ChEBI" id="CHEBI:57701"/>
        <dbReference type="ChEBI" id="CHEBI:58702"/>
        <dbReference type="ChEBI" id="CHEBI:145989"/>
        <dbReference type="EC" id="2.5.1.19"/>
    </reaction>
    <physiologicalReaction direction="left-to-right" evidence="6">
        <dbReference type="Rhea" id="RHEA:21257"/>
    </physiologicalReaction>
</comment>
<feature type="binding site" evidence="7">
    <location>
        <position position="521"/>
    </location>
    <ligand>
        <name>phosphoenolpyruvate</name>
        <dbReference type="ChEBI" id="CHEBI:58702"/>
    </ligand>
</feature>
<dbReference type="InterPro" id="IPR036968">
    <property type="entry name" value="Enolpyruvate_Tfrase_sf"/>
</dbReference>
<dbReference type="SUPFAM" id="SSF55205">
    <property type="entry name" value="EPT/RTPC-like"/>
    <property type="match status" value="1"/>
</dbReference>
<keyword evidence="3 7" id="KW-0028">Amino-acid biosynthesis</keyword>
<keyword evidence="5 7" id="KW-0057">Aromatic amino acid biosynthesis</keyword>
<proteinExistence type="inferred from homology"/>
<feature type="binding site" evidence="7">
    <location>
        <position position="281"/>
    </location>
    <ligand>
        <name>3-phosphoshikimate</name>
        <dbReference type="ChEBI" id="CHEBI:145989"/>
    </ligand>
</feature>
<accession>A0A2J7Z251</accession>
<comment type="function">
    <text evidence="7">Catalyzes the transfer of the enolpyruvyl moiety of phosphoenolpyruvate (PEP) to the 5-hydroxyl of shikimate-3-phosphate (S3P) to produce enolpyruvyl shikimate-3-phosphate and inorganic phosphate.</text>
</comment>
<dbReference type="InterPro" id="IPR006264">
    <property type="entry name" value="EPSP_synthase"/>
</dbReference>
<feature type="binding site" evidence="7">
    <location>
        <position position="451"/>
    </location>
    <ligand>
        <name>3-phosphoshikimate</name>
        <dbReference type="ChEBI" id="CHEBI:145989"/>
    </ligand>
</feature>
<evidence type="ECO:0000259" key="9">
    <source>
        <dbReference type="Pfam" id="PF00275"/>
    </source>
</evidence>
<evidence type="ECO:0000256" key="6">
    <source>
        <dbReference type="ARBA" id="ARBA00044633"/>
    </source>
</evidence>
<dbReference type="InterPro" id="IPR013792">
    <property type="entry name" value="RNA3'P_cycl/enolpyr_Trfase_a/b"/>
</dbReference>
<feature type="binding site" evidence="7">
    <location>
        <position position="424"/>
    </location>
    <ligand>
        <name>3-phosphoshikimate</name>
        <dbReference type="ChEBI" id="CHEBI:145989"/>
    </ligand>
</feature>
<comment type="pathway">
    <text evidence="1 7">Metabolic intermediate biosynthesis; chorismate biosynthesis; chorismate from D-erythrose 4-phosphate and phosphoenolpyruvate: step 6/7.</text>
</comment>
<dbReference type="UniPathway" id="UPA00053">
    <property type="reaction ID" value="UER00089"/>
</dbReference>
<keyword evidence="11" id="KW-1185">Reference proteome</keyword>
<feature type="binding site" evidence="7">
    <location>
        <position position="141"/>
    </location>
    <ligand>
        <name>3-phosphoshikimate</name>
        <dbReference type="ChEBI" id="CHEBI:145989"/>
    </ligand>
</feature>
<feature type="binding site" evidence="7">
    <location>
        <position position="283"/>
    </location>
    <ligand>
        <name>phosphoenolpyruvate</name>
        <dbReference type="ChEBI" id="CHEBI:58702"/>
    </ligand>
</feature>
<feature type="binding site" evidence="7">
    <location>
        <position position="283"/>
    </location>
    <ligand>
        <name>3-phosphoshikimate</name>
        <dbReference type="ChEBI" id="CHEBI:145989"/>
    </ligand>
</feature>
<comment type="subunit">
    <text evidence="7">Monomer.</text>
</comment>
<protein>
    <recommendedName>
        <fullName evidence="7">3-phosphoshikimate 1-carboxyvinyltransferase</fullName>
        <ecNumber evidence="7">2.5.1.19</ecNumber>
    </recommendedName>
    <alternativeName>
        <fullName evidence="7">5-enolpyruvylshikimate-3-phosphate synthase</fullName>
        <shortName evidence="7">EPSP synthase</shortName>
        <shortName evidence="7">EPSPS</shortName>
    </alternativeName>
</protein>
<feature type="binding site" evidence="7">
    <location>
        <position position="282"/>
    </location>
    <ligand>
        <name>3-phosphoshikimate</name>
        <dbReference type="ChEBI" id="CHEBI:145989"/>
    </ligand>
</feature>
<dbReference type="PANTHER" id="PTHR21090">
    <property type="entry name" value="AROM/DEHYDROQUINATE SYNTHASE"/>
    <property type="match status" value="1"/>
</dbReference>
<feature type="region of interest" description="Disordered" evidence="8">
    <location>
        <begin position="69"/>
        <end position="131"/>
    </location>
</feature>
<comment type="subcellular location">
    <subcellularLocation>
        <location evidence="7">Cytoplasm</location>
    </subcellularLocation>
</comment>
<reference evidence="10 11" key="1">
    <citation type="submission" date="2015-09" db="EMBL/GenBank/DDBJ databases">
        <title>Genome sequence, genome mining and natural product profiling of a biocontrol bacterium Streptomyces malaysiensis F913.</title>
        <authorList>
            <person name="Xu Y."/>
            <person name="Wei J."/>
            <person name="Xie J."/>
            <person name="Li T."/>
            <person name="Zhou Z."/>
        </authorList>
    </citation>
    <scope>NUCLEOTIDE SEQUENCE [LARGE SCALE GENOMIC DNA]</scope>
    <source>
        <strain evidence="10 11">F913</strain>
    </source>
</reference>
<dbReference type="CDD" id="cd01556">
    <property type="entry name" value="EPSP_synthase"/>
    <property type="match status" value="1"/>
</dbReference>
<dbReference type="EMBL" id="LJIW01000001">
    <property type="protein sequence ID" value="PNG94357.1"/>
    <property type="molecule type" value="Genomic_DNA"/>
</dbReference>
<dbReference type="NCBIfam" id="TIGR01356">
    <property type="entry name" value="aroA"/>
    <property type="match status" value="1"/>
</dbReference>
<feature type="domain" description="Enolpyruvate transferase" evidence="9">
    <location>
        <begin position="132"/>
        <end position="530"/>
    </location>
</feature>
<evidence type="ECO:0000256" key="2">
    <source>
        <dbReference type="ARBA" id="ARBA00009948"/>
    </source>
</evidence>
<dbReference type="GO" id="GO:0009073">
    <property type="term" value="P:aromatic amino acid family biosynthetic process"/>
    <property type="evidence" value="ECO:0007669"/>
    <property type="project" value="UniProtKB-KW"/>
</dbReference>
<gene>
    <name evidence="7" type="primary">aroA</name>
    <name evidence="10" type="ORF">SMF913_10382</name>
</gene>
<feature type="binding site" evidence="7">
    <location>
        <position position="235"/>
    </location>
    <ligand>
        <name>phosphoenolpyruvate</name>
        <dbReference type="ChEBI" id="CHEBI:58702"/>
    </ligand>
</feature>
<evidence type="ECO:0000256" key="4">
    <source>
        <dbReference type="ARBA" id="ARBA00022679"/>
    </source>
</evidence>
<evidence type="ECO:0000313" key="10">
    <source>
        <dbReference type="EMBL" id="PNG94357.1"/>
    </source>
</evidence>
<name>A0A2J7Z251_STRMQ</name>
<feature type="binding site" evidence="7">
    <location>
        <position position="136"/>
    </location>
    <ligand>
        <name>3-phosphoshikimate</name>
        <dbReference type="ChEBI" id="CHEBI:145989"/>
    </ligand>
</feature>
<dbReference type="EC" id="2.5.1.19" evidence="7"/>
<evidence type="ECO:0000256" key="7">
    <source>
        <dbReference type="HAMAP-Rule" id="MF_00210"/>
    </source>
</evidence>
<dbReference type="GO" id="GO:0005737">
    <property type="term" value="C:cytoplasm"/>
    <property type="evidence" value="ECO:0007669"/>
    <property type="project" value="UniProtKB-SubCell"/>
</dbReference>
<dbReference type="Pfam" id="PF00275">
    <property type="entry name" value="EPSP_synthase"/>
    <property type="match status" value="1"/>
</dbReference>
<dbReference type="Proteomes" id="UP000236520">
    <property type="component" value="Unassembled WGS sequence"/>
</dbReference>
<dbReference type="Gene3D" id="3.65.10.10">
    <property type="entry name" value="Enolpyruvate transferase domain"/>
    <property type="match status" value="2"/>
</dbReference>
<dbReference type="GO" id="GO:0008652">
    <property type="term" value="P:amino acid biosynthetic process"/>
    <property type="evidence" value="ECO:0007669"/>
    <property type="project" value="UniProtKB-KW"/>
</dbReference>
<dbReference type="GO" id="GO:0009423">
    <property type="term" value="P:chorismate biosynthetic process"/>
    <property type="evidence" value="ECO:0007669"/>
    <property type="project" value="UniProtKB-UniRule"/>
</dbReference>
<feature type="binding site" evidence="7">
    <location>
        <position position="455"/>
    </location>
    <ligand>
        <name>phosphoenolpyruvate</name>
        <dbReference type="ChEBI" id="CHEBI:58702"/>
    </ligand>
</feature>
<sequence length="536" mass="57718">MEIPDETMHRGGCTAVVETALGRLPILSAGLWGNVKIAWHRRVIADRPRPYRTIVRHLESVESELPPLVGADLNAEPDSGELRRPAVGRRATQCGKDQLQGMNIELSSPQNEGPRRGDGEPLSEGGFRFQDAPGSKSITARALFLAAAARGTTVLHRPLVSDDTVGFAEGLARLGYRLERTQDRWSVEGRARGPVAEEASVFCRDGATTARFLPVLAAAGHGVFRFDASAQMRRRPLGPLTRALRSLGVTVIHEEREGHHPLTVRADGIKGGHVTLDAGLSSQFLTALLLVGPLTEQGLAITVTDLVSAPYVDITVAMMESFGVRVHRDGGTFTVPAQPYPAIDYAIEPDASTAGYFLAAAALTGRRVTVPGLGSRSLQGDLRFAQVLARMGAQVTLAEDHVTVTGAHGGRLAGITVNMRDISDTVPTLAAIAPFADGPVRIEDVYNTRIKECDRLEACAENLRALGVPVQVGRDWIEIHPSRPRPAHIACHGDHRIAMAFSVTGLRTPGITLDDPGCVKKTFPGFHRALDDLRKW</sequence>
<feature type="binding site" evidence="7">
    <location>
        <position position="308"/>
    </location>
    <ligand>
        <name>3-phosphoshikimate</name>
        <dbReference type="ChEBI" id="CHEBI:145989"/>
    </ligand>
</feature>
<keyword evidence="4 7" id="KW-0808">Transferase</keyword>
<feature type="binding site" evidence="7">
    <location>
        <position position="136"/>
    </location>
    <ligand>
        <name>phosphoenolpyruvate</name>
        <dbReference type="ChEBI" id="CHEBI:58702"/>
    </ligand>
</feature>
<keyword evidence="7" id="KW-0963">Cytoplasm</keyword>
<evidence type="ECO:0000256" key="8">
    <source>
        <dbReference type="SAM" id="MobiDB-lite"/>
    </source>
</evidence>
<dbReference type="InterPro" id="IPR023193">
    <property type="entry name" value="EPSP_synthase_CS"/>
</dbReference>
<dbReference type="InterPro" id="IPR001986">
    <property type="entry name" value="Enolpyruvate_Tfrase_dom"/>
</dbReference>
<feature type="binding site" evidence="7">
    <location>
        <position position="496"/>
    </location>
    <ligand>
        <name>phosphoenolpyruvate</name>
        <dbReference type="ChEBI" id="CHEBI:58702"/>
    </ligand>
</feature>